<dbReference type="PANTHER" id="PTHR47706:SF7">
    <property type="entry name" value="CIPA-LIKE, PUTATIVE (AFU_ORTHOLOGUE AFUA_1G01630)-RELATED"/>
    <property type="match status" value="1"/>
</dbReference>
<evidence type="ECO:0000259" key="4">
    <source>
        <dbReference type="Pfam" id="PF13460"/>
    </source>
</evidence>
<gene>
    <name evidence="5" type="ORF">PT974_10057</name>
</gene>
<dbReference type="EMBL" id="JAVFKD010000015">
    <property type="protein sequence ID" value="KAK5988573.1"/>
    <property type="molecule type" value="Genomic_DNA"/>
</dbReference>
<keyword evidence="3" id="KW-0560">Oxidoreductase</keyword>
<evidence type="ECO:0000313" key="6">
    <source>
        <dbReference type="Proteomes" id="UP001338125"/>
    </source>
</evidence>
<comment type="similarity">
    <text evidence="1">Belongs to the NmrA-type oxidoreductase family. Isoflavone reductase subfamily.</text>
</comment>
<name>A0ABR0S8Y2_9HYPO</name>
<dbReference type="Gene3D" id="3.40.50.720">
    <property type="entry name" value="NAD(P)-binding Rossmann-like Domain"/>
    <property type="match status" value="1"/>
</dbReference>
<dbReference type="InterPro" id="IPR036291">
    <property type="entry name" value="NAD(P)-bd_dom_sf"/>
</dbReference>
<evidence type="ECO:0000256" key="1">
    <source>
        <dbReference type="ARBA" id="ARBA00005725"/>
    </source>
</evidence>
<keyword evidence="2" id="KW-0521">NADP</keyword>
<comment type="caution">
    <text evidence="5">The sequence shown here is derived from an EMBL/GenBank/DDBJ whole genome shotgun (WGS) entry which is preliminary data.</text>
</comment>
<evidence type="ECO:0000313" key="5">
    <source>
        <dbReference type="EMBL" id="KAK5988573.1"/>
    </source>
</evidence>
<proteinExistence type="inferred from homology"/>
<evidence type="ECO:0000256" key="2">
    <source>
        <dbReference type="ARBA" id="ARBA00022857"/>
    </source>
</evidence>
<reference evidence="5 6" key="1">
    <citation type="submission" date="2024-01" db="EMBL/GenBank/DDBJ databases">
        <title>Complete genome of Cladobotryum mycophilum ATHUM6906.</title>
        <authorList>
            <person name="Christinaki A.C."/>
            <person name="Myridakis A.I."/>
            <person name="Kouvelis V.N."/>
        </authorList>
    </citation>
    <scope>NUCLEOTIDE SEQUENCE [LARGE SCALE GENOMIC DNA]</scope>
    <source>
        <strain evidence="5 6">ATHUM6906</strain>
    </source>
</reference>
<sequence>MATAKYAKDQPQGFTNRIERVAIVGAGGQVGKYIAEEILKTGKHTVTALSRIGSDSKLPDGVNVVNVDYDDEQSVIDALKGHQFLFISLAVTTPPDTQAKIVNAAAKAGVRWIMPNVYGIDGNNKKLATENLTAEGVYGGIGAIEKTGVASWVAMSCSFWYEFSLAIQIVGYGIDSKNKKITFYDDGKTIINTSTWVQCGRAAAALVSLNELPQDENDTSTTLSHWRNKYLYISSFRISQRAMLDSLNRVQGTTDADWDIEHEGSEERFKRGLGILKGGDFTGYPMALYARTFYPNGDGDFESKYGLANEVLGLPVEDLDEATRRALTFVK</sequence>
<protein>
    <recommendedName>
        <fullName evidence="4">NAD(P)-binding domain-containing protein</fullName>
    </recommendedName>
</protein>
<dbReference type="PANTHER" id="PTHR47706">
    <property type="entry name" value="NMRA-LIKE FAMILY PROTEIN"/>
    <property type="match status" value="1"/>
</dbReference>
<dbReference type="Pfam" id="PF13460">
    <property type="entry name" value="NAD_binding_10"/>
    <property type="match status" value="1"/>
</dbReference>
<dbReference type="SUPFAM" id="SSF51735">
    <property type="entry name" value="NAD(P)-binding Rossmann-fold domains"/>
    <property type="match status" value="1"/>
</dbReference>
<organism evidence="5 6">
    <name type="scientific">Cladobotryum mycophilum</name>
    <dbReference type="NCBI Taxonomy" id="491253"/>
    <lineage>
        <taxon>Eukaryota</taxon>
        <taxon>Fungi</taxon>
        <taxon>Dikarya</taxon>
        <taxon>Ascomycota</taxon>
        <taxon>Pezizomycotina</taxon>
        <taxon>Sordariomycetes</taxon>
        <taxon>Hypocreomycetidae</taxon>
        <taxon>Hypocreales</taxon>
        <taxon>Hypocreaceae</taxon>
        <taxon>Cladobotryum</taxon>
    </lineage>
</organism>
<dbReference type="InterPro" id="IPR051609">
    <property type="entry name" value="NmrA/Isoflavone_reductase-like"/>
</dbReference>
<evidence type="ECO:0000256" key="3">
    <source>
        <dbReference type="ARBA" id="ARBA00023002"/>
    </source>
</evidence>
<dbReference type="Proteomes" id="UP001338125">
    <property type="component" value="Unassembled WGS sequence"/>
</dbReference>
<dbReference type="InterPro" id="IPR016040">
    <property type="entry name" value="NAD(P)-bd_dom"/>
</dbReference>
<keyword evidence="6" id="KW-1185">Reference proteome</keyword>
<accession>A0ABR0S8Y2</accession>
<feature type="domain" description="NAD(P)-binding" evidence="4">
    <location>
        <begin position="25"/>
        <end position="123"/>
    </location>
</feature>